<gene>
    <name evidence="11" type="ORF">V5799_009174</name>
</gene>
<evidence type="ECO:0000313" key="12">
    <source>
        <dbReference type="Proteomes" id="UP001321473"/>
    </source>
</evidence>
<keyword evidence="1" id="KW-0808">Transferase</keyword>
<feature type="domain" description="RING-type" evidence="9">
    <location>
        <begin position="821"/>
        <end position="870"/>
    </location>
</feature>
<organism evidence="11 12">
    <name type="scientific">Amblyomma americanum</name>
    <name type="common">Lone star tick</name>
    <dbReference type="NCBI Taxonomy" id="6943"/>
    <lineage>
        <taxon>Eukaryota</taxon>
        <taxon>Metazoa</taxon>
        <taxon>Ecdysozoa</taxon>
        <taxon>Arthropoda</taxon>
        <taxon>Chelicerata</taxon>
        <taxon>Arachnida</taxon>
        <taxon>Acari</taxon>
        <taxon>Parasitiformes</taxon>
        <taxon>Ixodida</taxon>
        <taxon>Ixodoidea</taxon>
        <taxon>Ixodidae</taxon>
        <taxon>Amblyomminae</taxon>
        <taxon>Amblyomma</taxon>
    </lineage>
</organism>
<keyword evidence="2" id="KW-0479">Metal-binding</keyword>
<dbReference type="Gene3D" id="3.30.40.10">
    <property type="entry name" value="Zinc/RING finger domain, C3HC4 (zinc finger)"/>
    <property type="match status" value="1"/>
</dbReference>
<keyword evidence="3" id="KW-0677">Repeat</keyword>
<dbReference type="EMBL" id="JARKHS020004541">
    <property type="protein sequence ID" value="KAK8784461.1"/>
    <property type="molecule type" value="Genomic_DNA"/>
</dbReference>
<dbReference type="PANTHER" id="PTHR16004:SF2">
    <property type="entry name" value="E3 UBIQUITIN-PROTEIN LIGASE LUBEL"/>
    <property type="match status" value="1"/>
</dbReference>
<feature type="compositionally biased region" description="Polar residues" evidence="8">
    <location>
        <begin position="515"/>
        <end position="532"/>
    </location>
</feature>
<dbReference type="Proteomes" id="UP001321473">
    <property type="component" value="Unassembled WGS sequence"/>
</dbReference>
<proteinExistence type="predicted"/>
<evidence type="ECO:0000256" key="2">
    <source>
        <dbReference type="ARBA" id="ARBA00022723"/>
    </source>
</evidence>
<feature type="compositionally biased region" description="Basic and acidic residues" evidence="8">
    <location>
        <begin position="325"/>
        <end position="334"/>
    </location>
</feature>
<feature type="compositionally biased region" description="Low complexity" evidence="8">
    <location>
        <begin position="148"/>
        <end position="172"/>
    </location>
</feature>
<feature type="region of interest" description="Disordered" evidence="8">
    <location>
        <begin position="109"/>
        <end position="257"/>
    </location>
</feature>
<evidence type="ECO:0000256" key="3">
    <source>
        <dbReference type="ARBA" id="ARBA00022737"/>
    </source>
</evidence>
<dbReference type="InterPro" id="IPR047540">
    <property type="entry name" value="BRcat_RBR_RNF31-like"/>
</dbReference>
<keyword evidence="6" id="KW-0862">Zinc</keyword>
<dbReference type="InterPro" id="IPR044066">
    <property type="entry name" value="TRIAD_supradom"/>
</dbReference>
<dbReference type="InterPro" id="IPR032065">
    <property type="entry name" value="RNF31-UBA"/>
</dbReference>
<dbReference type="GO" id="GO:1990450">
    <property type="term" value="F:linear polyubiquitin binding"/>
    <property type="evidence" value="ECO:0007669"/>
    <property type="project" value="TreeGrafter"/>
</dbReference>
<feature type="compositionally biased region" description="Basic and acidic residues" evidence="8">
    <location>
        <begin position="176"/>
        <end position="203"/>
    </location>
</feature>
<evidence type="ECO:0000256" key="6">
    <source>
        <dbReference type="ARBA" id="ARBA00022833"/>
    </source>
</evidence>
<dbReference type="AlphaFoldDB" id="A0AAQ4FCH2"/>
<keyword evidence="4 7" id="KW-0863">Zinc-finger</keyword>
<feature type="domain" description="RING-type" evidence="10">
    <location>
        <begin position="817"/>
        <end position="1051"/>
    </location>
</feature>
<evidence type="ECO:0000256" key="4">
    <source>
        <dbReference type="ARBA" id="ARBA00022771"/>
    </source>
</evidence>
<dbReference type="CDD" id="cd20337">
    <property type="entry name" value="BRcat_RBR_HOIP"/>
    <property type="match status" value="1"/>
</dbReference>
<evidence type="ECO:0000313" key="11">
    <source>
        <dbReference type="EMBL" id="KAK8784461.1"/>
    </source>
</evidence>
<dbReference type="Pfam" id="PF16678">
    <property type="entry name" value="UBA_HOIP"/>
    <property type="match status" value="1"/>
</dbReference>
<evidence type="ECO:0000256" key="5">
    <source>
        <dbReference type="ARBA" id="ARBA00022786"/>
    </source>
</evidence>
<dbReference type="InterPro" id="IPR002867">
    <property type="entry name" value="IBR_dom"/>
</dbReference>
<evidence type="ECO:0000256" key="7">
    <source>
        <dbReference type="PROSITE-ProRule" id="PRU00175"/>
    </source>
</evidence>
<evidence type="ECO:0000256" key="1">
    <source>
        <dbReference type="ARBA" id="ARBA00022679"/>
    </source>
</evidence>
<keyword evidence="12" id="KW-1185">Reference proteome</keyword>
<feature type="region of interest" description="Disordered" evidence="8">
    <location>
        <begin position="515"/>
        <end position="701"/>
    </location>
</feature>
<dbReference type="Pfam" id="PF01485">
    <property type="entry name" value="IBR"/>
    <property type="match status" value="1"/>
</dbReference>
<dbReference type="GO" id="GO:0036435">
    <property type="term" value="F:K48-linked polyubiquitin modification-dependent protein binding"/>
    <property type="evidence" value="ECO:0007669"/>
    <property type="project" value="TreeGrafter"/>
</dbReference>
<dbReference type="GO" id="GO:0008270">
    <property type="term" value="F:zinc ion binding"/>
    <property type="evidence" value="ECO:0007669"/>
    <property type="project" value="UniProtKB-KW"/>
</dbReference>
<dbReference type="GO" id="GO:0070530">
    <property type="term" value="F:K63-linked polyubiquitin modification-dependent protein binding"/>
    <property type="evidence" value="ECO:0007669"/>
    <property type="project" value="TreeGrafter"/>
</dbReference>
<dbReference type="InterPro" id="IPR013083">
    <property type="entry name" value="Znf_RING/FYVE/PHD"/>
</dbReference>
<dbReference type="CDD" id="cd20351">
    <property type="entry name" value="Rcat_RBR_HOIP"/>
    <property type="match status" value="1"/>
</dbReference>
<dbReference type="GO" id="GO:0097039">
    <property type="term" value="P:protein linear polyubiquitination"/>
    <property type="evidence" value="ECO:0007669"/>
    <property type="project" value="TreeGrafter"/>
</dbReference>
<protein>
    <submittedName>
        <fullName evidence="11">Uncharacterized protein</fullName>
    </submittedName>
</protein>
<feature type="compositionally biased region" description="Low complexity" evidence="8">
    <location>
        <begin position="475"/>
        <end position="484"/>
    </location>
</feature>
<dbReference type="InterPro" id="IPR001841">
    <property type="entry name" value="Znf_RING"/>
</dbReference>
<evidence type="ECO:0000259" key="10">
    <source>
        <dbReference type="PROSITE" id="PS51873"/>
    </source>
</evidence>
<feature type="compositionally biased region" description="Basic and acidic residues" evidence="8">
    <location>
        <begin position="685"/>
        <end position="700"/>
    </location>
</feature>
<accession>A0AAQ4FCH2</accession>
<feature type="region of interest" description="Disordered" evidence="8">
    <location>
        <begin position="69"/>
        <end position="90"/>
    </location>
</feature>
<dbReference type="InterPro" id="IPR026254">
    <property type="entry name" value="RNF31-like"/>
</dbReference>
<dbReference type="PROSITE" id="PS51873">
    <property type="entry name" value="TRIAD"/>
    <property type="match status" value="1"/>
</dbReference>
<reference evidence="11 12" key="1">
    <citation type="journal article" date="2023" name="Arcadia Sci">
        <title>De novo assembly of a long-read Amblyomma americanum tick genome.</title>
        <authorList>
            <person name="Chou S."/>
            <person name="Poskanzer K.E."/>
            <person name="Rollins M."/>
            <person name="Thuy-Boun P.S."/>
        </authorList>
    </citation>
    <scope>NUCLEOTIDE SEQUENCE [LARGE SCALE GENOMIC DNA]</scope>
    <source>
        <strain evidence="11">F_SG_1</strain>
        <tissue evidence="11">Salivary glands</tissue>
    </source>
</reference>
<feature type="compositionally biased region" description="Polar residues" evidence="8">
    <location>
        <begin position="485"/>
        <end position="501"/>
    </location>
</feature>
<dbReference type="GO" id="GO:0061630">
    <property type="term" value="F:ubiquitin protein ligase activity"/>
    <property type="evidence" value="ECO:0007669"/>
    <property type="project" value="TreeGrafter"/>
</dbReference>
<name>A0AAQ4FCH2_AMBAM</name>
<feature type="compositionally biased region" description="Polar residues" evidence="8">
    <location>
        <begin position="335"/>
        <end position="355"/>
    </location>
</feature>
<keyword evidence="5" id="KW-0833">Ubl conjugation pathway</keyword>
<dbReference type="GO" id="GO:0071797">
    <property type="term" value="C:LUBAC complex"/>
    <property type="evidence" value="ECO:0007669"/>
    <property type="project" value="InterPro"/>
</dbReference>
<feature type="compositionally biased region" description="Basic and acidic residues" evidence="8">
    <location>
        <begin position="285"/>
        <end position="294"/>
    </location>
</feature>
<feature type="region of interest" description="Disordered" evidence="8">
    <location>
        <begin position="430"/>
        <end position="501"/>
    </location>
</feature>
<dbReference type="Pfam" id="PF18091">
    <property type="entry name" value="E3_UbLigase_RBR"/>
    <property type="match status" value="1"/>
</dbReference>
<dbReference type="InterPro" id="IPR047542">
    <property type="entry name" value="Rcat_RBR_RNF31-like"/>
</dbReference>
<feature type="region of interest" description="Disordered" evidence="8">
    <location>
        <begin position="284"/>
        <end position="359"/>
    </location>
</feature>
<feature type="compositionally biased region" description="Basic and acidic residues" evidence="8">
    <location>
        <begin position="75"/>
        <end position="90"/>
    </location>
</feature>
<dbReference type="InterPro" id="IPR041031">
    <property type="entry name" value="RNF31_C"/>
</dbReference>
<evidence type="ECO:0000259" key="9">
    <source>
        <dbReference type="PROSITE" id="PS50089"/>
    </source>
</evidence>
<feature type="compositionally biased region" description="Low complexity" evidence="8">
    <location>
        <begin position="563"/>
        <end position="579"/>
    </location>
</feature>
<dbReference type="Pfam" id="PF22191">
    <property type="entry name" value="IBR_1"/>
    <property type="match status" value="1"/>
</dbReference>
<feature type="compositionally biased region" description="Basic and acidic residues" evidence="8">
    <location>
        <begin position="607"/>
        <end position="617"/>
    </location>
</feature>
<evidence type="ECO:0000256" key="8">
    <source>
        <dbReference type="SAM" id="MobiDB-lite"/>
    </source>
</evidence>
<dbReference type="PANTHER" id="PTHR16004">
    <property type="entry name" value="RING FINGER PROTEIN 31-RELATED"/>
    <property type="match status" value="1"/>
</dbReference>
<feature type="region of interest" description="Disordered" evidence="8">
    <location>
        <begin position="741"/>
        <end position="762"/>
    </location>
</feature>
<feature type="compositionally biased region" description="Basic and acidic residues" evidence="8">
    <location>
        <begin position="434"/>
        <end position="456"/>
    </location>
</feature>
<feature type="compositionally biased region" description="Low complexity" evidence="8">
    <location>
        <begin position="227"/>
        <end position="254"/>
    </location>
</feature>
<dbReference type="SMART" id="SM00647">
    <property type="entry name" value="IBR"/>
    <property type="match status" value="1"/>
</dbReference>
<sequence length="1187" mass="130121">MLHLNPAVVLRRCFCVVFSQFMELSSRGNFTRQEILAALTDNHGNMDMAYAQLTKATLKPFLMRIWGPGAGADNDEGRRPSPLSDKREESVTDRVKDWLESLDAASQLTSSNASTLEERRAKRHSFHGCRSEQLFSDGSHRDRSTSPASSFSSLRETSEVSSVSSATQGTSSRIEAILRRREAQKEFEKGRKSKKEAHADGSKRRWTLASVFNAKKPGQTTKRDTFAAAGSSAEKSSSQTTLTSDTTQLDSSSSGATVSMETLASIEATGAKPKTFLGRFSSFKNESRKKESKATEAIGSDSADGFPKTFPTGDVPRAETQNLQFKRETSKDDPNSNCATKAETNQAHVEASSSHDASERVDAAMGNVPFSANRNAIENIKQSIHAAKLSFMASAPGAIVHNTSADASGLSTNFRNSQNSDLAEGEATALAAKAVEKSTESREERPDNKVKSELKECGPPAPQVKEKSNDTNAASSSSSHVSSSLIGNQPNESTNISEVGKSTNAASKLLTSSTTQAAIDASGSNEQPAQKETMSEGGELSTASAVAPKVVVHSADTSEIHSDAAAPGPSADSSSKSGSYPQTPTKGGKQTAAVGDPKTANAYSTESQERNDKEETRAGGNESEGAALGAATTRKLGNRLPEAATPRRRERVLINGTAEGVEQETLKPSAAGKGGPNRRPSLRRTSRENSDDCVVRDRDGNALIVKPQKPIERRGSVNARPGLQISKAVAANIAKLRSVPPPKKRKQVVQPRPAGKLPTEKQKQYKAKAEELVLEGRCPTMVHAHLVAELIDMSFDEEDAILAAEQCESIYQAVNFLQQECELCAANYPISQMVSLLNCVHRACKECLKAYFTIQIRDRNIMELLCPFCNEPDLSDEDVELNYFNNLDILLKSFVERDVYDLFQQKLRDRALMKDPNFRWCSQCSSGFITYPNQTRLVCPDCKAVTCASCRKPWQKQHEGITCEQFQEWQQDNDPESQAEGIARYLAENGIDCPNCKFRYALARGGCMHFKCYQCSFDFCCGCNLPFKMGEKCGRTPNCARLGLHAHHPRNCLFYLRDKNIEDLQRLLEESNVPFNRAPPAHWVKTSRCEVPEQKESADGFKDDICGRPVEEGTAGLCRMHYVEYLGQLIFKHHIDPLPIFDVDELELVLKRANVRLPSRYKLSDREYQDALIKVIDTDVPLDVAAG</sequence>
<dbReference type="SUPFAM" id="SSF57850">
    <property type="entry name" value="RING/U-box"/>
    <property type="match status" value="3"/>
</dbReference>
<comment type="caution">
    <text evidence="11">The sequence shown here is derived from an EMBL/GenBank/DDBJ whole genome shotgun (WGS) entry which is preliminary data.</text>
</comment>
<dbReference type="PROSITE" id="PS50089">
    <property type="entry name" value="ZF_RING_2"/>
    <property type="match status" value="1"/>
</dbReference>